<dbReference type="AlphaFoldDB" id="F4XU75"/>
<feature type="compositionally biased region" description="Low complexity" evidence="1">
    <location>
        <begin position="1"/>
        <end position="14"/>
    </location>
</feature>
<evidence type="ECO:0000313" key="3">
    <source>
        <dbReference type="Proteomes" id="UP000003959"/>
    </source>
</evidence>
<organism evidence="2 3">
    <name type="scientific">Moorena producens 3L</name>
    <dbReference type="NCBI Taxonomy" id="489825"/>
    <lineage>
        <taxon>Bacteria</taxon>
        <taxon>Bacillati</taxon>
        <taxon>Cyanobacteriota</taxon>
        <taxon>Cyanophyceae</taxon>
        <taxon>Coleofasciculales</taxon>
        <taxon>Coleofasciculaceae</taxon>
        <taxon>Moorena</taxon>
    </lineage>
</organism>
<gene>
    <name evidence="2" type="ORF">LYNGBM3L_30610</name>
</gene>
<evidence type="ECO:0000313" key="2">
    <source>
        <dbReference type="EMBL" id="EGJ32051.1"/>
    </source>
</evidence>
<reference evidence="3" key="1">
    <citation type="journal article" date="2011" name="Proc. Natl. Acad. Sci. U.S.A.">
        <title>Genomic insights into the physiology and ecology of the marine filamentous cyanobacterium Lyngbya majuscula.</title>
        <authorList>
            <person name="Jones A.C."/>
            <person name="Monroe E.A."/>
            <person name="Podell S."/>
            <person name="Hess W.R."/>
            <person name="Klages S."/>
            <person name="Esquenazi E."/>
            <person name="Niessen S."/>
            <person name="Hoover H."/>
            <person name="Rothmann M."/>
            <person name="Lasken R.S."/>
            <person name="Yates J.R.III."/>
            <person name="Reinhardt R."/>
            <person name="Kube M."/>
            <person name="Burkart M.D."/>
            <person name="Allen E.E."/>
            <person name="Dorrestein P.C."/>
            <person name="Gerwick W.H."/>
            <person name="Gerwick L."/>
        </authorList>
    </citation>
    <scope>NUCLEOTIDE SEQUENCE [LARGE SCALE GENOMIC DNA]</scope>
    <source>
        <strain evidence="3">3L</strain>
    </source>
</reference>
<sequence length="93" mass="10171">MRESGIGSRESGIGNRESGIGNRESGVGNRESGIGNRESSEQERIPSKIPSEQRIKFHAKVPLTKEDLGGSKSAIKFMILFASMQKSPLLKRI</sequence>
<name>F4XU75_9CYAN</name>
<dbReference type="EMBL" id="GL890930">
    <property type="protein sequence ID" value="EGJ32051.1"/>
    <property type="molecule type" value="Genomic_DNA"/>
</dbReference>
<feature type="region of interest" description="Disordered" evidence="1">
    <location>
        <begin position="1"/>
        <end position="56"/>
    </location>
</feature>
<dbReference type="HOGENOM" id="CLU_2396437_0_0_3"/>
<protein>
    <submittedName>
        <fullName evidence="2">Uncharacterized protein</fullName>
    </submittedName>
</protein>
<evidence type="ECO:0000256" key="1">
    <source>
        <dbReference type="SAM" id="MobiDB-lite"/>
    </source>
</evidence>
<proteinExistence type="predicted"/>
<accession>F4XU75</accession>
<keyword evidence="3" id="KW-1185">Reference proteome</keyword>
<dbReference type="Proteomes" id="UP000003959">
    <property type="component" value="Unassembled WGS sequence"/>
</dbReference>
<feature type="compositionally biased region" description="Basic and acidic residues" evidence="1">
    <location>
        <begin position="38"/>
        <end position="55"/>
    </location>
</feature>